<accession>A0A840E522</accession>
<feature type="domain" description="Cupin type-2" evidence="1">
    <location>
        <begin position="36"/>
        <end position="93"/>
    </location>
</feature>
<dbReference type="InterPro" id="IPR013096">
    <property type="entry name" value="Cupin_2"/>
</dbReference>
<dbReference type="EMBL" id="JACIFF010000001">
    <property type="protein sequence ID" value="MBB4078237.1"/>
    <property type="molecule type" value="Genomic_DNA"/>
</dbReference>
<keyword evidence="2" id="KW-0413">Isomerase</keyword>
<dbReference type="PANTHER" id="PTHR36114:SF1">
    <property type="entry name" value="16.7 KDA PROTEIN IN WHIE LOCUS"/>
    <property type="match status" value="1"/>
</dbReference>
<dbReference type="Gene3D" id="2.60.120.10">
    <property type="entry name" value="Jelly Rolls"/>
    <property type="match status" value="1"/>
</dbReference>
<sequence>MSVTNLDYKFSLFTDHWSPKVIAELNGQAVKLAKVQGEFVWHDHAGEDELFLIHRGTLFIDFEDRPTVTLNPGDLYVVPRGVKHRPRTADGQEAWIVLLEPIATKHTGEVDHPLTVRTYDHL</sequence>
<dbReference type="PANTHER" id="PTHR36114">
    <property type="entry name" value="16.7 KDA PROTEIN IN WHIE LOCUS"/>
    <property type="match status" value="1"/>
</dbReference>
<dbReference type="InterPro" id="IPR014710">
    <property type="entry name" value="RmlC-like_jellyroll"/>
</dbReference>
<protein>
    <submittedName>
        <fullName evidence="2">Mannose-6-phosphate isomerase-like protein (Cupin superfamily)</fullName>
    </submittedName>
</protein>
<proteinExistence type="predicted"/>
<organism evidence="2 3">
    <name type="scientific">Neolewinella aquimaris</name>
    <dbReference type="NCBI Taxonomy" id="1835722"/>
    <lineage>
        <taxon>Bacteria</taxon>
        <taxon>Pseudomonadati</taxon>
        <taxon>Bacteroidota</taxon>
        <taxon>Saprospiria</taxon>
        <taxon>Saprospirales</taxon>
        <taxon>Lewinellaceae</taxon>
        <taxon>Neolewinella</taxon>
    </lineage>
</organism>
<comment type="caution">
    <text evidence="2">The sequence shown here is derived from an EMBL/GenBank/DDBJ whole genome shotgun (WGS) entry which is preliminary data.</text>
</comment>
<dbReference type="InterPro" id="IPR052044">
    <property type="entry name" value="PKS_Associated_Protein"/>
</dbReference>
<dbReference type="Pfam" id="PF07883">
    <property type="entry name" value="Cupin_2"/>
    <property type="match status" value="1"/>
</dbReference>
<dbReference type="AlphaFoldDB" id="A0A840E522"/>
<dbReference type="Proteomes" id="UP000576209">
    <property type="component" value="Unassembled WGS sequence"/>
</dbReference>
<dbReference type="InterPro" id="IPR011051">
    <property type="entry name" value="RmlC_Cupin_sf"/>
</dbReference>
<reference evidence="2 3" key="1">
    <citation type="submission" date="2020-08" db="EMBL/GenBank/DDBJ databases">
        <title>Genomic Encyclopedia of Type Strains, Phase IV (KMG-IV): sequencing the most valuable type-strain genomes for metagenomic binning, comparative biology and taxonomic classification.</title>
        <authorList>
            <person name="Goeker M."/>
        </authorList>
    </citation>
    <scope>NUCLEOTIDE SEQUENCE [LARGE SCALE GENOMIC DNA]</scope>
    <source>
        <strain evidence="2 3">DSM 105137</strain>
    </source>
</reference>
<dbReference type="GO" id="GO:0016853">
    <property type="term" value="F:isomerase activity"/>
    <property type="evidence" value="ECO:0007669"/>
    <property type="project" value="UniProtKB-KW"/>
</dbReference>
<name>A0A840E522_9BACT</name>
<evidence type="ECO:0000259" key="1">
    <source>
        <dbReference type="Pfam" id="PF07883"/>
    </source>
</evidence>
<dbReference type="CDD" id="cd02226">
    <property type="entry name" value="cupin_YdbB-like"/>
    <property type="match status" value="1"/>
</dbReference>
<dbReference type="SUPFAM" id="SSF51182">
    <property type="entry name" value="RmlC-like cupins"/>
    <property type="match status" value="1"/>
</dbReference>
<dbReference type="RefSeq" id="WP_183494451.1">
    <property type="nucleotide sequence ID" value="NZ_JACIFF010000001.1"/>
</dbReference>
<keyword evidence="3" id="KW-1185">Reference proteome</keyword>
<gene>
    <name evidence="2" type="ORF">GGR28_000838</name>
</gene>
<evidence type="ECO:0000313" key="2">
    <source>
        <dbReference type="EMBL" id="MBB4078237.1"/>
    </source>
</evidence>
<evidence type="ECO:0000313" key="3">
    <source>
        <dbReference type="Proteomes" id="UP000576209"/>
    </source>
</evidence>